<reference evidence="3 4" key="1">
    <citation type="submission" date="2018-11" db="EMBL/GenBank/DDBJ databases">
        <title>Mesobaculum littorinae gen. nov., sp. nov., isolated from Littorina scabra that represents a novel genus of the order Rhodobacteraceae.</title>
        <authorList>
            <person name="Li F."/>
        </authorList>
    </citation>
    <scope>NUCLEOTIDE SEQUENCE [LARGE SCALE GENOMIC DNA]</scope>
    <source>
        <strain evidence="3 4">M0103</strain>
    </source>
</reference>
<comment type="caution">
    <text evidence="3">The sequence shown here is derived from an EMBL/GenBank/DDBJ whole genome shotgun (WGS) entry which is preliminary data.</text>
</comment>
<dbReference type="OrthoDB" id="793407at2"/>
<dbReference type="Proteomes" id="UP000285908">
    <property type="component" value="Unassembled WGS sequence"/>
</dbReference>
<sequence>MTPPIRKSLAVPLTPDAAFRLFAERTSTWWPAPTTARAANDTTPPLGSASALDFEPRQGGTVRCAGRPCGQVTAWTPGKHLAFDWHQDGAPVTRVDIRFVEEAAGCLVVLTHDGFDEAGRPYASAA</sequence>
<dbReference type="Pfam" id="PF08327">
    <property type="entry name" value="AHSA1"/>
    <property type="match status" value="1"/>
</dbReference>
<dbReference type="Gene3D" id="3.30.530.20">
    <property type="match status" value="1"/>
</dbReference>
<gene>
    <name evidence="3" type="ORF">EKE94_00890</name>
</gene>
<feature type="domain" description="Activator of Hsp90 ATPase homologue 1/2-like C-terminal" evidence="2">
    <location>
        <begin position="19"/>
        <end position="118"/>
    </location>
</feature>
<keyword evidence="4" id="KW-1185">Reference proteome</keyword>
<evidence type="ECO:0000313" key="3">
    <source>
        <dbReference type="EMBL" id="RVV99286.1"/>
    </source>
</evidence>
<proteinExistence type="inferred from homology"/>
<protein>
    <recommendedName>
        <fullName evidence="2">Activator of Hsp90 ATPase homologue 1/2-like C-terminal domain-containing protein</fullName>
    </recommendedName>
</protein>
<name>A0A438AL06_9RHOB</name>
<evidence type="ECO:0000256" key="1">
    <source>
        <dbReference type="ARBA" id="ARBA00006817"/>
    </source>
</evidence>
<dbReference type="RefSeq" id="WP_127904728.1">
    <property type="nucleotide sequence ID" value="NZ_RQXX01000001.1"/>
</dbReference>
<accession>A0A438AL06</accession>
<evidence type="ECO:0000313" key="4">
    <source>
        <dbReference type="Proteomes" id="UP000285908"/>
    </source>
</evidence>
<dbReference type="EMBL" id="RQXX01000001">
    <property type="protein sequence ID" value="RVV99286.1"/>
    <property type="molecule type" value="Genomic_DNA"/>
</dbReference>
<dbReference type="AlphaFoldDB" id="A0A438AL06"/>
<dbReference type="SUPFAM" id="SSF55961">
    <property type="entry name" value="Bet v1-like"/>
    <property type="match status" value="1"/>
</dbReference>
<organism evidence="3 4">
    <name type="scientific">Mesobaculum littorinae</name>
    <dbReference type="NCBI Taxonomy" id="2486419"/>
    <lineage>
        <taxon>Bacteria</taxon>
        <taxon>Pseudomonadati</taxon>
        <taxon>Pseudomonadota</taxon>
        <taxon>Alphaproteobacteria</taxon>
        <taxon>Rhodobacterales</taxon>
        <taxon>Roseobacteraceae</taxon>
        <taxon>Mesobaculum</taxon>
    </lineage>
</organism>
<dbReference type="InterPro" id="IPR023393">
    <property type="entry name" value="START-like_dom_sf"/>
</dbReference>
<evidence type="ECO:0000259" key="2">
    <source>
        <dbReference type="Pfam" id="PF08327"/>
    </source>
</evidence>
<comment type="similarity">
    <text evidence="1">Belongs to the AHA1 family.</text>
</comment>
<dbReference type="InterPro" id="IPR013538">
    <property type="entry name" value="ASHA1/2-like_C"/>
</dbReference>